<evidence type="ECO:0000259" key="3">
    <source>
        <dbReference type="Pfam" id="PF21599"/>
    </source>
</evidence>
<dbReference type="Pfam" id="PF21599">
    <property type="entry name" value="ZSWIM3_N"/>
    <property type="match status" value="1"/>
</dbReference>
<feature type="domain" description="ZSWIM1/3 RNaseH-like" evidence="2">
    <location>
        <begin position="217"/>
        <end position="342"/>
    </location>
</feature>
<evidence type="ECO:0000259" key="2">
    <source>
        <dbReference type="Pfam" id="PF21056"/>
    </source>
</evidence>
<protein>
    <submittedName>
        <fullName evidence="5">Uncharacterized protein LOC101858205 isoform X1</fullName>
    </submittedName>
</protein>
<accession>A0ABM0JY50</accession>
<keyword evidence="4" id="KW-1185">Reference proteome</keyword>
<feature type="domain" description="ZSWIM3 N-terminal" evidence="3">
    <location>
        <begin position="22"/>
        <end position="131"/>
    </location>
</feature>
<organism evidence="4 5">
    <name type="scientific">Aplysia californica</name>
    <name type="common">California sea hare</name>
    <dbReference type="NCBI Taxonomy" id="6500"/>
    <lineage>
        <taxon>Eukaryota</taxon>
        <taxon>Metazoa</taxon>
        <taxon>Spiralia</taxon>
        <taxon>Lophotrochozoa</taxon>
        <taxon>Mollusca</taxon>
        <taxon>Gastropoda</taxon>
        <taxon>Heterobranchia</taxon>
        <taxon>Euthyneura</taxon>
        <taxon>Tectipleura</taxon>
        <taxon>Aplysiida</taxon>
        <taxon>Aplysioidea</taxon>
        <taxon>Aplysiidae</taxon>
        <taxon>Aplysia</taxon>
    </lineage>
</organism>
<dbReference type="InterPro" id="IPR048325">
    <property type="entry name" value="ZSWIM3_N"/>
</dbReference>
<dbReference type="Proteomes" id="UP000694888">
    <property type="component" value="Unplaced"/>
</dbReference>
<feature type="region of interest" description="Disordered" evidence="1">
    <location>
        <begin position="722"/>
        <end position="754"/>
    </location>
</feature>
<sequence>MDDLEAKEKAELLVLTVAEPVLKVGDEFSCWEDFFESVKKYSESTNQPFVKIGNKSVAQANKFKQDKLYPEHLKIVQQTYGCTHRGGNELTSSAQRKRKSFKIKCSAKIHASVDNTSHRIVVRTLNNEHNHIISQEHFVQYPQNRRLTEEEQQDVQELAKLKVSTRQLKEHTSRAYGKNLTLHDIRNIKAKARKKDKTNDNGCQLNDTDLLLLYLEEVRTEDPGSTIEIAMDDDMTMSFVFFQDSLMKEASDKFSTHILVDCTYYINDRQMPLVTLMGFNGSNESVILALCLLRLKNKETLLKVFELLLRVNPSASGVYTFMVDKDFTEITSIKEAFPDAPVELPKFHVMKAMEQKINSLQCSTENKDLLRNACFKCIHATNENIYEQGMNSLAEINPEFFRYFVDNWHGVRTMWVDFHRWEKQNLGNTHTTSNHLESFHQKLKSEIPTKASLDVMFRNILLVVNILRNEHAGRLFNRHVKVSEIEMEYGELKKKLTPHAFEYTVNMLEKSKSMTCEENEDGVRVTDTKQRTFNVKGDVCNCLAEKQLPCAHVYAARRKREMAVVTLDLFQDVWLLPDPQAVPLFEGSSNVSTSVPKPRILNKREKYRMVKDVTDSINGKMSELSTHKFQLVLQRLKELDSILSSGSCDREQERAEEAGQLGAVERIEGEGQLGTMERIEEGQLGAVERIEGESIVKIDKRRVRTANVLDVGSLLSNIKRPLSVPKRGRPRGSGLTVFGGPRKRTSALKKPTSQHKKKCTEIVIEEDVV</sequence>
<reference evidence="5" key="1">
    <citation type="submission" date="2025-08" db="UniProtKB">
        <authorList>
            <consortium name="RefSeq"/>
        </authorList>
    </citation>
    <scope>IDENTIFICATION</scope>
</reference>
<feature type="compositionally biased region" description="Basic residues" evidence="1">
    <location>
        <begin position="741"/>
        <end position="754"/>
    </location>
</feature>
<evidence type="ECO:0000256" key="1">
    <source>
        <dbReference type="SAM" id="MobiDB-lite"/>
    </source>
</evidence>
<dbReference type="PANTHER" id="PTHR31569">
    <property type="entry name" value="SWIM-TYPE DOMAIN-CONTAINING PROTEIN"/>
    <property type="match status" value="1"/>
</dbReference>
<name>A0ABM0JY50_APLCA</name>
<dbReference type="RefSeq" id="XP_005104296.1">
    <property type="nucleotide sequence ID" value="XM_005104239.3"/>
</dbReference>
<evidence type="ECO:0000313" key="5">
    <source>
        <dbReference type="RefSeq" id="XP_005104296.1"/>
    </source>
</evidence>
<dbReference type="GeneID" id="101858205"/>
<dbReference type="InterPro" id="IPR048324">
    <property type="entry name" value="ZSWIM1-3_RNaseH-like"/>
</dbReference>
<gene>
    <name evidence="5" type="primary">LOC101858205</name>
</gene>
<proteinExistence type="predicted"/>
<dbReference type="InterPro" id="IPR052579">
    <property type="entry name" value="Zinc_finger_SWIM"/>
</dbReference>
<dbReference type="PANTHER" id="PTHR31569:SF4">
    <property type="entry name" value="SWIM-TYPE DOMAIN-CONTAINING PROTEIN"/>
    <property type="match status" value="1"/>
</dbReference>
<evidence type="ECO:0000313" key="4">
    <source>
        <dbReference type="Proteomes" id="UP000694888"/>
    </source>
</evidence>
<dbReference type="Pfam" id="PF21056">
    <property type="entry name" value="ZSWIM1-3_RNaseH-like"/>
    <property type="match status" value="1"/>
</dbReference>